<dbReference type="Ensembl" id="ENSPTET00000011331.1">
    <property type="protein sequence ID" value="ENSPTEP00000007428.1"/>
    <property type="gene ID" value="ENSPTEG00000008466.1"/>
</dbReference>
<reference evidence="6" key="1">
    <citation type="submission" date="2025-05" db="UniProtKB">
        <authorList>
            <consortium name="Ensembl"/>
        </authorList>
    </citation>
    <scope>IDENTIFICATION</scope>
</reference>
<keyword evidence="7" id="KW-1185">Reference proteome</keyword>
<sequence>MVPQCSCLKGLGPQFTSPPQMANRVYKGFLKALIEFASQHVYNCDLCTQRGFICQICQHPDITFPFEFDTTVSYCSLSATSQWRNSSRPSCNPHGSGKLTGNINSFSVGVHWPGVSPEWAWGCAECKTIFHQSCQAVVKKGCPHCARRRKYQEQNVFT</sequence>
<dbReference type="Pfam" id="PF13901">
    <property type="entry name" value="RH_dom"/>
    <property type="match status" value="1"/>
</dbReference>
<evidence type="ECO:0000259" key="5">
    <source>
        <dbReference type="SMART" id="SM01175"/>
    </source>
</evidence>
<evidence type="ECO:0000256" key="1">
    <source>
        <dbReference type="ARBA" id="ARBA00022723"/>
    </source>
</evidence>
<dbReference type="AlphaFoldDB" id="A0A8C9GN18"/>
<keyword evidence="4" id="KW-0862">Zinc</keyword>
<name>A0A8C9GN18_9PRIM</name>
<evidence type="ECO:0000256" key="4">
    <source>
        <dbReference type="ARBA" id="ARBA00022833"/>
    </source>
</evidence>
<keyword evidence="2" id="KW-0677">Repeat</keyword>
<dbReference type="PANTHER" id="PTHR12326">
    <property type="entry name" value="PLECKSTRIN HOMOLOGY DOMAIN CONTAINING PROTEIN"/>
    <property type="match status" value="1"/>
</dbReference>
<dbReference type="InterPro" id="IPR025258">
    <property type="entry name" value="RH_dom"/>
</dbReference>
<evidence type="ECO:0000313" key="6">
    <source>
        <dbReference type="Ensembl" id="ENSPTEP00000007428.1"/>
    </source>
</evidence>
<protein>
    <recommendedName>
        <fullName evidence="5">Rubicon Homology domain-containing protein</fullName>
    </recommendedName>
</protein>
<dbReference type="Ensembl" id="ENSPTET00000011328.1">
    <property type="protein sequence ID" value="ENSPTEP00000007426.1"/>
    <property type="gene ID" value="ENSPTEG00000008466.1"/>
</dbReference>
<proteinExistence type="predicted"/>
<evidence type="ECO:0000313" key="7">
    <source>
        <dbReference type="Proteomes" id="UP000694416"/>
    </source>
</evidence>
<organism evidence="6 7">
    <name type="scientific">Piliocolobus tephrosceles</name>
    <name type="common">Ugandan red Colobus</name>
    <dbReference type="NCBI Taxonomy" id="591936"/>
    <lineage>
        <taxon>Eukaryota</taxon>
        <taxon>Metazoa</taxon>
        <taxon>Chordata</taxon>
        <taxon>Craniata</taxon>
        <taxon>Vertebrata</taxon>
        <taxon>Euteleostomi</taxon>
        <taxon>Mammalia</taxon>
        <taxon>Eutheria</taxon>
        <taxon>Euarchontoglires</taxon>
        <taxon>Primates</taxon>
        <taxon>Haplorrhini</taxon>
        <taxon>Catarrhini</taxon>
        <taxon>Cercopithecidae</taxon>
        <taxon>Colobinae</taxon>
        <taxon>Piliocolobus</taxon>
    </lineage>
</organism>
<accession>A0A8C9GN18</accession>
<dbReference type="PANTHER" id="PTHR12326:SF5">
    <property type="entry name" value="PLECKSTRIN HOMOLOGY DOMAIN-CONTAINING FAMILY M MEMBER 1"/>
    <property type="match status" value="1"/>
</dbReference>
<feature type="domain" description="Rubicon Homology" evidence="5">
    <location>
        <begin position="5"/>
        <end position="152"/>
    </location>
</feature>
<evidence type="ECO:0000256" key="3">
    <source>
        <dbReference type="ARBA" id="ARBA00022771"/>
    </source>
</evidence>
<dbReference type="SMART" id="SM01175">
    <property type="entry name" value="DUF4206"/>
    <property type="match status" value="1"/>
</dbReference>
<dbReference type="Proteomes" id="UP000694416">
    <property type="component" value="Unplaced"/>
</dbReference>
<evidence type="ECO:0000256" key="2">
    <source>
        <dbReference type="ARBA" id="ARBA00022737"/>
    </source>
</evidence>
<dbReference type="GO" id="GO:0008270">
    <property type="term" value="F:zinc ion binding"/>
    <property type="evidence" value="ECO:0007669"/>
    <property type="project" value="UniProtKB-KW"/>
</dbReference>
<keyword evidence="1" id="KW-0479">Metal-binding</keyword>
<dbReference type="InterPro" id="IPR051366">
    <property type="entry name" value="DEF8"/>
</dbReference>
<keyword evidence="3" id="KW-0863">Zinc-finger</keyword>